<reference evidence="6 7" key="1">
    <citation type="submission" date="2020-02" db="EMBL/GenBank/DDBJ databases">
        <title>Acidophilic actinobacteria isolated from forest soil.</title>
        <authorList>
            <person name="Golinska P."/>
        </authorList>
    </citation>
    <scope>NUCLEOTIDE SEQUENCE [LARGE SCALE GENOMIC DNA]</scope>
    <source>
        <strain evidence="6 7">NL8</strain>
    </source>
</reference>
<evidence type="ECO:0000313" key="7">
    <source>
        <dbReference type="Proteomes" id="UP000730482"/>
    </source>
</evidence>
<dbReference type="PROSITE" id="PS00455">
    <property type="entry name" value="AMP_BINDING"/>
    <property type="match status" value="1"/>
</dbReference>
<dbReference type="InterPro" id="IPR010071">
    <property type="entry name" value="AA_adenyl_dom"/>
</dbReference>
<dbReference type="InterPro" id="IPR023213">
    <property type="entry name" value="CAT-like_dom_sf"/>
</dbReference>
<keyword evidence="3" id="KW-0597">Phosphoprotein</keyword>
<accession>A0ABS5L019</accession>
<evidence type="ECO:0000313" key="6">
    <source>
        <dbReference type="EMBL" id="MBS2551683.1"/>
    </source>
</evidence>
<dbReference type="Pfam" id="PF13193">
    <property type="entry name" value="AMP-binding_C"/>
    <property type="match status" value="1"/>
</dbReference>
<dbReference type="InterPro" id="IPR009081">
    <property type="entry name" value="PP-bd_ACP"/>
</dbReference>
<dbReference type="PROSITE" id="PS50075">
    <property type="entry name" value="CARRIER"/>
    <property type="match status" value="1"/>
</dbReference>
<evidence type="ECO:0000259" key="5">
    <source>
        <dbReference type="PROSITE" id="PS50075"/>
    </source>
</evidence>
<dbReference type="InterPro" id="IPR020845">
    <property type="entry name" value="AMP-binding_CS"/>
</dbReference>
<dbReference type="InterPro" id="IPR036736">
    <property type="entry name" value="ACP-like_sf"/>
</dbReference>
<evidence type="ECO:0000256" key="1">
    <source>
        <dbReference type="ARBA" id="ARBA00001957"/>
    </source>
</evidence>
<dbReference type="InterPro" id="IPR000873">
    <property type="entry name" value="AMP-dep_synth/lig_dom"/>
</dbReference>
<keyword evidence="2" id="KW-0596">Phosphopantetheine</keyword>
<feature type="domain" description="Carrier" evidence="5">
    <location>
        <begin position="1016"/>
        <end position="1094"/>
    </location>
</feature>
<dbReference type="InterPro" id="IPR025110">
    <property type="entry name" value="AMP-bd_C"/>
</dbReference>
<dbReference type="Pfam" id="PF00550">
    <property type="entry name" value="PP-binding"/>
    <property type="match status" value="1"/>
</dbReference>
<feature type="compositionally biased region" description="Basic and acidic residues" evidence="4">
    <location>
        <begin position="30"/>
        <end position="43"/>
    </location>
</feature>
<keyword evidence="7" id="KW-1185">Reference proteome</keyword>
<dbReference type="PANTHER" id="PTHR45527:SF1">
    <property type="entry name" value="FATTY ACID SYNTHASE"/>
    <property type="match status" value="1"/>
</dbReference>
<comment type="caution">
    <text evidence="6">The sequence shown here is derived from an EMBL/GenBank/DDBJ whole genome shotgun (WGS) entry which is preliminary data.</text>
</comment>
<dbReference type="Gene3D" id="1.10.1200.10">
    <property type="entry name" value="ACP-like"/>
    <property type="match status" value="1"/>
</dbReference>
<dbReference type="InterPro" id="IPR045851">
    <property type="entry name" value="AMP-bd_C_sf"/>
</dbReference>
<dbReference type="SUPFAM" id="SSF56801">
    <property type="entry name" value="Acetyl-CoA synthetase-like"/>
    <property type="match status" value="1"/>
</dbReference>
<dbReference type="SMART" id="SM00823">
    <property type="entry name" value="PKS_PP"/>
    <property type="match status" value="1"/>
</dbReference>
<dbReference type="NCBIfam" id="TIGR01733">
    <property type="entry name" value="AA-adenyl-dom"/>
    <property type="match status" value="1"/>
</dbReference>
<dbReference type="RefSeq" id="WP_212016546.1">
    <property type="nucleotide sequence ID" value="NZ_JAAFYZ010000150.1"/>
</dbReference>
<dbReference type="SUPFAM" id="SSF52777">
    <property type="entry name" value="CoA-dependent acyltransferases"/>
    <property type="match status" value="4"/>
</dbReference>
<evidence type="ECO:0000256" key="3">
    <source>
        <dbReference type="ARBA" id="ARBA00022553"/>
    </source>
</evidence>
<dbReference type="Gene3D" id="3.30.559.10">
    <property type="entry name" value="Chloramphenicol acetyltransferase-like domain"/>
    <property type="match status" value="2"/>
</dbReference>
<name>A0ABS5L019_9ACTN</name>
<feature type="region of interest" description="Disordered" evidence="4">
    <location>
        <begin position="28"/>
        <end position="47"/>
    </location>
</feature>
<organism evidence="6 7">
    <name type="scientific">Catenulispora pinistramenti</name>
    <dbReference type="NCBI Taxonomy" id="2705254"/>
    <lineage>
        <taxon>Bacteria</taxon>
        <taxon>Bacillati</taxon>
        <taxon>Actinomycetota</taxon>
        <taxon>Actinomycetes</taxon>
        <taxon>Catenulisporales</taxon>
        <taxon>Catenulisporaceae</taxon>
        <taxon>Catenulispora</taxon>
    </lineage>
</organism>
<dbReference type="CDD" id="cd19531">
    <property type="entry name" value="LCL_NRPS-like"/>
    <property type="match status" value="2"/>
</dbReference>
<sequence length="1535" mass="166123">MTESLTSRPPTPKSAPATALDLALLARQGAAERPDPRARRTAPDAEAPLSCGQERMWLVEQMAQQTGVSNYTFLARLRGRLDLPALERAVSEIQRRHEILRTVFAIRDGVPVQRVTPARPVSLPPRDLSGYRPERWERARRVAREIGGRRYRLTEEPAVRWELLRLDADEHVLVLGLHHAVADAWSEALIRRELSALYGAFHTGRPSPLPEPESQYADYATRQRRQLADGEFDQRLAALTQRLTGAPVGLALPGGAASRAGEGTRGETEIKDLDTTLITAAGEVAAAENVSLFMVLLAAFAIVLARGGGQDDIVIGIPVAGRLRLELENLIGFFVNTIALRLDLSGDPTFRELLARVRDVALDAYADQDVPFERVVEQLRPAREPGRQPVVQALFQLINTPEETLELPGLDASWEQLFDPSSSLDLSVSLQPSADGLTGFWSFRTAMLETGAVRRMQGHFENVLRTALADPGTRIGDIDLVGARERQLLTAWGTGPANVGGDLVHEQFRAQARRTPDAVAVTADGVSTTYRRLNELSDRLAGHLRAAGLGPGGLAGVFLPRGLDAMVAILAVLKAGGGYLPLDTGYPAERIALMLEDAAPVLVVTDAAFADALPPTAARPVLVGDAYLDLRADPVIHLSALAPDPEDIAYVIYTSGSTGRPKGTAVTHRSLIHHLAWTREGFVQEGRHGTLVHSSLGFDFTVTPLFLSLLSGKETVMVTEQDTISALAEELLRTDRDYSWIKLTPTHLDALRFHLPAGARITSVRTIVAGGEALRREAVLAWRALAPGIRVINEYGPTETTVGVVVHPYAPADLGEAVPIGKPVRSSTAYVLDSKGRPAPIGVVGELFIGGDVLARGYLGRPGLTAQRFVPDPFAAGPGARMYRTGDLARWREDGELDFLGRIDDQVKIRGHRVELGEIEAALVAHPGVLEAVATVRERDGEKTVVAYWVPDSAISEPADPAALRSFLRGRLPDYMLPAAFHQLAEIPSNAHGKADRSRLPEVSAGRADWSGPYAQPRTVAERVVTEVWAEVLGLDRVGVTDDFFVLGGDSLSAARMAAVLAIRTPGADVATVLRAVFREPTPASMAAELDSASTQVSGPVRTVRTDWLPLSSGQRSMWFHEQLVAGSTQYLSPIVLRLSGRLDVELLRASVERIVARHEVLRTGIRKRDGEPVGIPLSPTLLRFAVEEAPPGADPAVAADELIAEELATPFVVRKELPVRARLLRTGPDEWLFVLSFHHAATDAASKRVVLDELATGYRAALAGTEPELPELRFQYADYAAWSNSRIADSTLEPDVAFWREQLAGLSVADLPFDHACGPDRSAAMLTGTVDAATCQALRAVAAREGATYFMVLTAAFRLVLAGWSGEEDLAIGTPVSVRAAAGAEGLVGLFVNTVVLRARCEPGTSFAELVRAEKTTAAEAYAHQEVPFDLLVRELRPPRPRHRNPLFQVVHAHAEARGPLPELPGLRAEPVALELRETAFDLSLETETTPAGTLESTFIYPRAAFAPETVADLAERWVTLLTEIAATNGERLS</sequence>
<dbReference type="Pfam" id="PF00501">
    <property type="entry name" value="AMP-binding"/>
    <property type="match status" value="1"/>
</dbReference>
<gene>
    <name evidence="6" type="ORF">KGQ19_32920</name>
</gene>
<evidence type="ECO:0000256" key="2">
    <source>
        <dbReference type="ARBA" id="ARBA00022450"/>
    </source>
</evidence>
<protein>
    <submittedName>
        <fullName evidence="6">Amino acid adenylation domain-containing protein</fullName>
    </submittedName>
</protein>
<dbReference type="CDD" id="cd05930">
    <property type="entry name" value="A_NRPS"/>
    <property type="match status" value="1"/>
</dbReference>
<dbReference type="Proteomes" id="UP000730482">
    <property type="component" value="Unassembled WGS sequence"/>
</dbReference>
<comment type="cofactor">
    <cofactor evidence="1">
        <name>pantetheine 4'-phosphate</name>
        <dbReference type="ChEBI" id="CHEBI:47942"/>
    </cofactor>
</comment>
<dbReference type="PANTHER" id="PTHR45527">
    <property type="entry name" value="NONRIBOSOMAL PEPTIDE SYNTHETASE"/>
    <property type="match status" value="1"/>
</dbReference>
<dbReference type="Gene3D" id="3.30.300.30">
    <property type="match status" value="1"/>
</dbReference>
<evidence type="ECO:0000256" key="4">
    <source>
        <dbReference type="SAM" id="MobiDB-lite"/>
    </source>
</evidence>
<dbReference type="Gene3D" id="2.30.38.10">
    <property type="entry name" value="Luciferase, Domain 3"/>
    <property type="match status" value="1"/>
</dbReference>
<dbReference type="Gene3D" id="3.40.50.980">
    <property type="match status" value="2"/>
</dbReference>
<dbReference type="InterPro" id="IPR001242">
    <property type="entry name" value="Condensation_dom"/>
</dbReference>
<dbReference type="Pfam" id="PF00668">
    <property type="entry name" value="Condensation"/>
    <property type="match status" value="2"/>
</dbReference>
<dbReference type="SUPFAM" id="SSF47336">
    <property type="entry name" value="ACP-like"/>
    <property type="match status" value="1"/>
</dbReference>
<dbReference type="InterPro" id="IPR020806">
    <property type="entry name" value="PKS_PP-bd"/>
</dbReference>
<proteinExistence type="predicted"/>
<dbReference type="EMBL" id="JAAFYZ010000150">
    <property type="protein sequence ID" value="MBS2551683.1"/>
    <property type="molecule type" value="Genomic_DNA"/>
</dbReference>
<dbReference type="Gene3D" id="3.30.559.30">
    <property type="entry name" value="Nonribosomal peptide synthetase, condensation domain"/>
    <property type="match status" value="2"/>
</dbReference>